<reference evidence="1 2" key="1">
    <citation type="journal article" date="2024" name="G3 (Bethesda)">
        <title>Genome assembly of Hibiscus sabdariffa L. provides insights into metabolisms of medicinal natural products.</title>
        <authorList>
            <person name="Kim T."/>
        </authorList>
    </citation>
    <scope>NUCLEOTIDE SEQUENCE [LARGE SCALE GENOMIC DNA]</scope>
    <source>
        <strain evidence="1">TK-2024</strain>
        <tissue evidence="1">Old leaves</tissue>
    </source>
</reference>
<accession>A0ABR2AB01</accession>
<organism evidence="1 2">
    <name type="scientific">Hibiscus sabdariffa</name>
    <name type="common">roselle</name>
    <dbReference type="NCBI Taxonomy" id="183260"/>
    <lineage>
        <taxon>Eukaryota</taxon>
        <taxon>Viridiplantae</taxon>
        <taxon>Streptophyta</taxon>
        <taxon>Embryophyta</taxon>
        <taxon>Tracheophyta</taxon>
        <taxon>Spermatophyta</taxon>
        <taxon>Magnoliopsida</taxon>
        <taxon>eudicotyledons</taxon>
        <taxon>Gunneridae</taxon>
        <taxon>Pentapetalae</taxon>
        <taxon>rosids</taxon>
        <taxon>malvids</taxon>
        <taxon>Malvales</taxon>
        <taxon>Malvaceae</taxon>
        <taxon>Malvoideae</taxon>
        <taxon>Hibiscus</taxon>
    </lineage>
</organism>
<evidence type="ECO:0000313" key="1">
    <source>
        <dbReference type="EMBL" id="KAK8490006.1"/>
    </source>
</evidence>
<comment type="caution">
    <text evidence="1">The sequence shown here is derived from an EMBL/GenBank/DDBJ whole genome shotgun (WGS) entry which is preliminary data.</text>
</comment>
<sequence length="123" mass="13854">MNPIEELYRRNRTRSIHNNIFRQDNDLLFHKNTRLFPCGILLPRHTNLTSISSLLTNSIDSSISPPREIYSAIEFEDTSPLPLLRTFLLTFCPLSGVREEGRSNVGATITVEVPSGGRPLDSS</sequence>
<evidence type="ECO:0000313" key="2">
    <source>
        <dbReference type="Proteomes" id="UP001396334"/>
    </source>
</evidence>
<dbReference type="EMBL" id="JBBPBN010000292">
    <property type="protein sequence ID" value="KAK8490006.1"/>
    <property type="molecule type" value="Genomic_DNA"/>
</dbReference>
<keyword evidence="2" id="KW-1185">Reference proteome</keyword>
<name>A0ABR2AB01_9ROSI</name>
<proteinExistence type="predicted"/>
<dbReference type="Proteomes" id="UP001396334">
    <property type="component" value="Unassembled WGS sequence"/>
</dbReference>
<gene>
    <name evidence="1" type="ORF">V6N11_065428</name>
</gene>
<protein>
    <submittedName>
        <fullName evidence="1">Uncharacterized protein</fullName>
    </submittedName>
</protein>